<proteinExistence type="predicted"/>
<keyword evidence="2" id="KW-1185">Reference proteome</keyword>
<dbReference type="Proteomes" id="UP000317977">
    <property type="component" value="Unassembled WGS sequence"/>
</dbReference>
<evidence type="ECO:0000313" key="2">
    <source>
        <dbReference type="Proteomes" id="UP000317977"/>
    </source>
</evidence>
<name>A0A5C6F362_9BACT</name>
<dbReference type="AlphaFoldDB" id="A0A5C6F362"/>
<reference evidence="1 2" key="1">
    <citation type="submission" date="2019-02" db="EMBL/GenBank/DDBJ databases">
        <title>Deep-cultivation of Planctomycetes and their phenomic and genomic characterization uncovers novel biology.</title>
        <authorList>
            <person name="Wiegand S."/>
            <person name="Jogler M."/>
            <person name="Boedeker C."/>
            <person name="Pinto D."/>
            <person name="Vollmers J."/>
            <person name="Rivas-Marin E."/>
            <person name="Kohn T."/>
            <person name="Peeters S.H."/>
            <person name="Heuer A."/>
            <person name="Rast P."/>
            <person name="Oberbeckmann S."/>
            <person name="Bunk B."/>
            <person name="Jeske O."/>
            <person name="Meyerdierks A."/>
            <person name="Storesund J.E."/>
            <person name="Kallscheuer N."/>
            <person name="Luecker S."/>
            <person name="Lage O.M."/>
            <person name="Pohl T."/>
            <person name="Merkel B.J."/>
            <person name="Hornburger P."/>
            <person name="Mueller R.-W."/>
            <person name="Bruemmer F."/>
            <person name="Labrenz M."/>
            <person name="Spormann A.M."/>
            <person name="Op Den Camp H."/>
            <person name="Overmann J."/>
            <person name="Amann R."/>
            <person name="Jetten M.S.M."/>
            <person name="Mascher T."/>
            <person name="Medema M.H."/>
            <person name="Devos D.P."/>
            <person name="Kaster A.-K."/>
            <person name="Ovreas L."/>
            <person name="Rohde M."/>
            <person name="Galperin M.Y."/>
            <person name="Jogler C."/>
        </authorList>
    </citation>
    <scope>NUCLEOTIDE SEQUENCE [LARGE SCALE GENOMIC DNA]</scope>
    <source>
        <strain evidence="1 2">Poly59</strain>
    </source>
</reference>
<comment type="caution">
    <text evidence="1">The sequence shown here is derived from an EMBL/GenBank/DDBJ whole genome shotgun (WGS) entry which is preliminary data.</text>
</comment>
<accession>A0A5C6F362</accession>
<sequence>MLLAAVLFTDAQKSDAQSTEIMPIKVSSLPQPPEKIAAWIKLGNVTFESGTRPPSRESADGPRITGETRYRLIYHFRSQSDWRVRGSQIVIRVRFKDVRWQTSHVIWFENRPDADGFWDNQLVRHEFDHVEISTDPRIEKLFRSRLKDTSVIQRPIQPGIRIREADVDKIVEDTVRKMFDEISELVEIRYKELDRITNHGQLPLPPDNEIPWRNTAP</sequence>
<dbReference type="EMBL" id="SJPX01000002">
    <property type="protein sequence ID" value="TWU55758.1"/>
    <property type="molecule type" value="Genomic_DNA"/>
</dbReference>
<organism evidence="1 2">
    <name type="scientific">Rubripirellula reticaptiva</name>
    <dbReference type="NCBI Taxonomy" id="2528013"/>
    <lineage>
        <taxon>Bacteria</taxon>
        <taxon>Pseudomonadati</taxon>
        <taxon>Planctomycetota</taxon>
        <taxon>Planctomycetia</taxon>
        <taxon>Pirellulales</taxon>
        <taxon>Pirellulaceae</taxon>
        <taxon>Rubripirellula</taxon>
    </lineage>
</organism>
<evidence type="ECO:0000313" key="1">
    <source>
        <dbReference type="EMBL" id="TWU55758.1"/>
    </source>
</evidence>
<gene>
    <name evidence="1" type="ORF">Poly59_20590</name>
</gene>
<evidence type="ECO:0008006" key="3">
    <source>
        <dbReference type="Google" id="ProtNLM"/>
    </source>
</evidence>
<protein>
    <recommendedName>
        <fullName evidence="3">DUF922 domain-containing protein</fullName>
    </recommendedName>
</protein>